<dbReference type="EMBL" id="PVWG01000006">
    <property type="protein sequence ID" value="PSB20395.1"/>
    <property type="molecule type" value="Genomic_DNA"/>
</dbReference>
<dbReference type="CDD" id="cd00088">
    <property type="entry name" value="HPT"/>
    <property type="match status" value="1"/>
</dbReference>
<dbReference type="InterPro" id="IPR002545">
    <property type="entry name" value="CheW-lke_dom"/>
</dbReference>
<dbReference type="EC" id="2.7.13.3" evidence="2"/>
<dbReference type="SMART" id="SM00073">
    <property type="entry name" value="HPT"/>
    <property type="match status" value="2"/>
</dbReference>
<feature type="modified residue" description="Phosphohistidine" evidence="7">
    <location>
        <position position="266"/>
    </location>
</feature>
<feature type="domain" description="CheW-like" evidence="12">
    <location>
        <begin position="709"/>
        <end position="843"/>
    </location>
</feature>
<keyword evidence="5 14" id="KW-0418">Kinase</keyword>
<dbReference type="OrthoDB" id="291966at2"/>
<evidence type="ECO:0000313" key="14">
    <source>
        <dbReference type="EMBL" id="PSB20395.1"/>
    </source>
</evidence>
<dbReference type="SMART" id="SM00387">
    <property type="entry name" value="HATPase_c"/>
    <property type="match status" value="1"/>
</dbReference>
<evidence type="ECO:0000256" key="7">
    <source>
        <dbReference type="PROSITE-ProRule" id="PRU00110"/>
    </source>
</evidence>
<feature type="domain" description="Response regulatory" evidence="11">
    <location>
        <begin position="875"/>
        <end position="991"/>
    </location>
</feature>
<dbReference type="InterPro" id="IPR036641">
    <property type="entry name" value="HPT_dom_sf"/>
</dbReference>
<keyword evidence="15" id="KW-1185">Reference proteome</keyword>
<dbReference type="PROSITE" id="PS50894">
    <property type="entry name" value="HPT"/>
    <property type="match status" value="2"/>
</dbReference>
<dbReference type="SUPFAM" id="SSF52172">
    <property type="entry name" value="CheY-like"/>
    <property type="match status" value="1"/>
</dbReference>
<dbReference type="SMART" id="SM00448">
    <property type="entry name" value="REC"/>
    <property type="match status" value="1"/>
</dbReference>
<feature type="domain" description="Histidine kinase" evidence="10">
    <location>
        <begin position="533"/>
        <end position="707"/>
    </location>
</feature>
<dbReference type="SMART" id="SM00260">
    <property type="entry name" value="CheW"/>
    <property type="match status" value="1"/>
</dbReference>
<feature type="compositionally biased region" description="Pro residues" evidence="9">
    <location>
        <begin position="202"/>
        <end position="218"/>
    </location>
</feature>
<comment type="caution">
    <text evidence="14">The sequence shown here is derived from an EMBL/GenBank/DDBJ whole genome shotgun (WGS) entry which is preliminary data.</text>
</comment>
<dbReference type="Gene3D" id="1.20.120.160">
    <property type="entry name" value="HPT domain"/>
    <property type="match status" value="2"/>
</dbReference>
<gene>
    <name evidence="14" type="ORF">C7B65_08125</name>
</gene>
<feature type="compositionally biased region" description="Low complexity" evidence="9">
    <location>
        <begin position="389"/>
        <end position="406"/>
    </location>
</feature>
<evidence type="ECO:0000259" key="13">
    <source>
        <dbReference type="PROSITE" id="PS50894"/>
    </source>
</evidence>
<dbReference type="InterPro" id="IPR051315">
    <property type="entry name" value="Bact_Chemotaxis_CheA"/>
</dbReference>
<dbReference type="InterPro" id="IPR036061">
    <property type="entry name" value="CheW-like_dom_sf"/>
</dbReference>
<keyword evidence="3 8" id="KW-0597">Phosphoprotein</keyword>
<feature type="domain" description="HPt" evidence="13">
    <location>
        <begin position="219"/>
        <end position="323"/>
    </location>
</feature>
<evidence type="ECO:0000256" key="3">
    <source>
        <dbReference type="ARBA" id="ARBA00022553"/>
    </source>
</evidence>
<dbReference type="InterPro" id="IPR003594">
    <property type="entry name" value="HATPase_dom"/>
</dbReference>
<dbReference type="InterPro" id="IPR008207">
    <property type="entry name" value="Sig_transdc_His_kin_Hpt_dom"/>
</dbReference>
<dbReference type="Gene3D" id="3.30.565.10">
    <property type="entry name" value="Histidine kinase-like ATPase, C-terminal domain"/>
    <property type="match status" value="1"/>
</dbReference>
<dbReference type="Pfam" id="PF01584">
    <property type="entry name" value="CheW"/>
    <property type="match status" value="1"/>
</dbReference>
<evidence type="ECO:0000313" key="15">
    <source>
        <dbReference type="Proteomes" id="UP000238634"/>
    </source>
</evidence>
<feature type="region of interest" description="Disordered" evidence="9">
    <location>
        <begin position="124"/>
        <end position="220"/>
    </location>
</feature>
<dbReference type="PANTHER" id="PTHR43395:SF1">
    <property type="entry name" value="CHEMOTAXIS PROTEIN CHEA"/>
    <property type="match status" value="1"/>
</dbReference>
<proteinExistence type="predicted"/>
<evidence type="ECO:0000256" key="2">
    <source>
        <dbReference type="ARBA" id="ARBA00012438"/>
    </source>
</evidence>
<dbReference type="Gene3D" id="2.30.30.40">
    <property type="entry name" value="SH3 Domains"/>
    <property type="match status" value="1"/>
</dbReference>
<dbReference type="RefSeq" id="WP_073070314.1">
    <property type="nucleotide sequence ID" value="NZ_MPPI01000006.1"/>
</dbReference>
<dbReference type="PANTHER" id="PTHR43395">
    <property type="entry name" value="SENSOR HISTIDINE KINASE CHEA"/>
    <property type="match status" value="1"/>
</dbReference>
<dbReference type="STRING" id="1920490.GCA_001895925_04202"/>
<evidence type="ECO:0000259" key="10">
    <source>
        <dbReference type="PROSITE" id="PS50109"/>
    </source>
</evidence>
<dbReference type="InterPro" id="IPR011006">
    <property type="entry name" value="CheY-like_superfamily"/>
</dbReference>
<evidence type="ECO:0000256" key="8">
    <source>
        <dbReference type="PROSITE-ProRule" id="PRU00169"/>
    </source>
</evidence>
<dbReference type="GO" id="GO:0006935">
    <property type="term" value="P:chemotaxis"/>
    <property type="evidence" value="ECO:0007669"/>
    <property type="project" value="InterPro"/>
</dbReference>
<organism evidence="14 15">
    <name type="scientific">Phormidesmis priestleyi ULC007</name>
    <dbReference type="NCBI Taxonomy" id="1920490"/>
    <lineage>
        <taxon>Bacteria</taxon>
        <taxon>Bacillati</taxon>
        <taxon>Cyanobacteriota</taxon>
        <taxon>Cyanophyceae</taxon>
        <taxon>Leptolyngbyales</taxon>
        <taxon>Leptolyngbyaceae</taxon>
        <taxon>Phormidesmis</taxon>
    </lineage>
</organism>
<dbReference type="PROSITE" id="PS50109">
    <property type="entry name" value="HIS_KIN"/>
    <property type="match status" value="1"/>
</dbReference>
<dbReference type="InterPro" id="IPR005467">
    <property type="entry name" value="His_kinase_dom"/>
</dbReference>
<comment type="catalytic activity">
    <reaction evidence="1">
        <text>ATP + protein L-histidine = ADP + protein N-phospho-L-histidine.</text>
        <dbReference type="EC" id="2.7.13.3"/>
    </reaction>
</comment>
<dbReference type="Pfam" id="PF01627">
    <property type="entry name" value="Hpt"/>
    <property type="match status" value="2"/>
</dbReference>
<evidence type="ECO:0000259" key="12">
    <source>
        <dbReference type="PROSITE" id="PS50851"/>
    </source>
</evidence>
<dbReference type="Pfam" id="PF00072">
    <property type="entry name" value="Response_reg"/>
    <property type="match status" value="1"/>
</dbReference>
<dbReference type="InterPro" id="IPR004358">
    <property type="entry name" value="Sig_transdc_His_kin-like_C"/>
</dbReference>
<dbReference type="SUPFAM" id="SSF47226">
    <property type="entry name" value="Histidine-containing phosphotransfer domain, HPT domain"/>
    <property type="match status" value="2"/>
</dbReference>
<accession>A0A2T1DIV8</accession>
<keyword evidence="6" id="KW-0902">Two-component regulatory system</keyword>
<evidence type="ECO:0000256" key="4">
    <source>
        <dbReference type="ARBA" id="ARBA00022679"/>
    </source>
</evidence>
<evidence type="ECO:0000256" key="5">
    <source>
        <dbReference type="ARBA" id="ARBA00022777"/>
    </source>
</evidence>
<dbReference type="Proteomes" id="UP000238634">
    <property type="component" value="Unassembled WGS sequence"/>
</dbReference>
<name>A0A2T1DIV8_9CYAN</name>
<feature type="modified residue" description="Phosphohistidine" evidence="7">
    <location>
        <position position="46"/>
    </location>
</feature>
<dbReference type="InterPro" id="IPR001789">
    <property type="entry name" value="Sig_transdc_resp-reg_receiver"/>
</dbReference>
<sequence>MSDYSMLDLFRQEVETQVKSLKQSLSILKQQPSLGGELDTAIRSLHAITGSAQLVEIAAVATLSETMRVRLMAMQANSIALSDVLIEQLLHAGDLLVEMSDATEEIDRWLSDHAEDLAQTQTAIVGGNGESMPPPIQQRTGHTEVIESSSDHQVRPPSPPRETKVQSPPILGDLGGEDLGNDGSKDSRVHDTIPKEIRANPPETPDLKPPNDPQPNPPSLLLDSSMMDLFRLEVEAQATLLNNGLLALETQPRSAQELEALMRAAHSIKGAARIVGLDAAVHLAHAMEDCFVAAQSQTIRLDGDRVDVLLRGVDLLQNLGQVSDADLPAWLTKHDLDFASVRSTIEAIRNPETSAVIQPLEANVIPQAPIAPTPAAPTSDATDVPKTTTPEVSVSPIESSPTESSTIQDRVVRVSADNLNRMMGLAGESLIEANWLPPFADALGALKSQQLKLSKYLEQLQQNALANPIDQTAKTLLDATRKQDQECRKLLNDRLIELEEFIRRSTNLSDRLYREVITSNMRPFMDGMPGFPRMVRDLARTTNKQVKLEIVGKSTSVDRDILKKLEAPLTHILRNAVDHGIELPEDRVAAGKLAEGTIRLEAMHRGGMLAITIADDGKGIAPMLLRQQIVDKKLVTPDVATQLTDAELMEFLFLPGFSMSKQVTELSGRGVGLDIAKNMAQEVGGTVRATSQPGKGISFYFQLPLTLSVVRTLLVEVSGETYAFPLARIDQIVAVKPAEISVVETRQYFTLDQKNIGLIPVHQVLDLPPPPSLSDPLWVVVISDQANTYGLVVDRCLGERELVVRPLDARLGKVQDISAAALMGDGSLVLIVDVSDLVRSTNTLLNESTIAKISHIEENSDLTLNGSAHHKEPRRVLVVDDSITVREMERKLLQNRGYLVDVAVDGMEGWNAVRSSPYDLVISDIDMPRMNGIELIKAIKGHPRLGAIPVIVVSYRDREDDRMQGLEAGADYYLTKSSFHDDTLIRAVMDLIGE</sequence>
<feature type="compositionally biased region" description="Basic and acidic residues" evidence="9">
    <location>
        <begin position="141"/>
        <end position="154"/>
    </location>
</feature>
<keyword evidence="4" id="KW-0808">Transferase</keyword>
<dbReference type="Gene3D" id="3.40.50.2300">
    <property type="match status" value="1"/>
</dbReference>
<feature type="domain" description="HPt" evidence="13">
    <location>
        <begin position="1"/>
        <end position="103"/>
    </location>
</feature>
<feature type="modified residue" description="4-aspartylphosphate" evidence="8">
    <location>
        <position position="924"/>
    </location>
</feature>
<evidence type="ECO:0000256" key="9">
    <source>
        <dbReference type="SAM" id="MobiDB-lite"/>
    </source>
</evidence>
<reference evidence="14 15" key="1">
    <citation type="submission" date="2018-02" db="EMBL/GenBank/DDBJ databases">
        <authorList>
            <person name="Cohen D.B."/>
            <person name="Kent A.D."/>
        </authorList>
    </citation>
    <scope>NUCLEOTIDE SEQUENCE [LARGE SCALE GENOMIC DNA]</scope>
    <source>
        <strain evidence="14 15">ULC007</strain>
    </source>
</reference>
<feature type="region of interest" description="Disordered" evidence="9">
    <location>
        <begin position="369"/>
        <end position="406"/>
    </location>
</feature>
<dbReference type="PROSITE" id="PS50851">
    <property type="entry name" value="CHEW"/>
    <property type="match status" value="1"/>
</dbReference>
<reference evidence="14 15" key="2">
    <citation type="submission" date="2018-03" db="EMBL/GenBank/DDBJ databases">
        <title>The ancient ancestry and fast evolution of plastids.</title>
        <authorList>
            <person name="Moore K.R."/>
            <person name="Magnabosco C."/>
            <person name="Momper L."/>
            <person name="Gold D.A."/>
            <person name="Bosak T."/>
            <person name="Fournier G.P."/>
        </authorList>
    </citation>
    <scope>NUCLEOTIDE SEQUENCE [LARGE SCALE GENOMIC DNA]</scope>
    <source>
        <strain evidence="14 15">ULC007</strain>
    </source>
</reference>
<feature type="compositionally biased region" description="Basic and acidic residues" evidence="9">
    <location>
        <begin position="183"/>
        <end position="198"/>
    </location>
</feature>
<evidence type="ECO:0000259" key="11">
    <source>
        <dbReference type="PROSITE" id="PS50110"/>
    </source>
</evidence>
<dbReference type="SUPFAM" id="SSF55874">
    <property type="entry name" value="ATPase domain of HSP90 chaperone/DNA topoisomerase II/histidine kinase"/>
    <property type="match status" value="1"/>
</dbReference>
<dbReference type="PRINTS" id="PR00344">
    <property type="entry name" value="BCTRLSENSOR"/>
</dbReference>
<dbReference type="AlphaFoldDB" id="A0A2T1DIV8"/>
<dbReference type="GO" id="GO:0000160">
    <property type="term" value="P:phosphorelay signal transduction system"/>
    <property type="evidence" value="ECO:0007669"/>
    <property type="project" value="UniProtKB-KW"/>
</dbReference>
<dbReference type="FunFam" id="3.30.565.10:FF:000016">
    <property type="entry name" value="Chemotaxis protein CheA, putative"/>
    <property type="match status" value="1"/>
</dbReference>
<dbReference type="SUPFAM" id="SSF50341">
    <property type="entry name" value="CheW-like"/>
    <property type="match status" value="1"/>
</dbReference>
<dbReference type="GO" id="GO:0004673">
    <property type="term" value="F:protein histidine kinase activity"/>
    <property type="evidence" value="ECO:0007669"/>
    <property type="project" value="UniProtKB-EC"/>
</dbReference>
<evidence type="ECO:0000256" key="6">
    <source>
        <dbReference type="ARBA" id="ARBA00023012"/>
    </source>
</evidence>
<protein>
    <recommendedName>
        <fullName evidence="2">histidine kinase</fullName>
        <ecNumber evidence="2">2.7.13.3</ecNumber>
    </recommendedName>
</protein>
<dbReference type="PROSITE" id="PS50110">
    <property type="entry name" value="RESPONSE_REGULATORY"/>
    <property type="match status" value="1"/>
</dbReference>
<evidence type="ECO:0000256" key="1">
    <source>
        <dbReference type="ARBA" id="ARBA00000085"/>
    </source>
</evidence>
<dbReference type="InterPro" id="IPR036890">
    <property type="entry name" value="HATPase_C_sf"/>
</dbReference>
<dbReference type="Pfam" id="PF02518">
    <property type="entry name" value="HATPase_c"/>
    <property type="match status" value="1"/>
</dbReference>